<feature type="transmembrane region" description="Helical" evidence="1">
    <location>
        <begin position="68"/>
        <end position="87"/>
    </location>
</feature>
<protein>
    <recommendedName>
        <fullName evidence="2">Peptidase M56 domain-containing protein</fullName>
    </recommendedName>
</protein>
<dbReference type="Gene3D" id="3.30.2010.10">
    <property type="entry name" value="Metalloproteases ('zincins'), catalytic domain"/>
    <property type="match status" value="1"/>
</dbReference>
<accession>A0A3B1CL18</accession>
<evidence type="ECO:0000313" key="3">
    <source>
        <dbReference type="EMBL" id="VAX23330.1"/>
    </source>
</evidence>
<dbReference type="CDD" id="cd07326">
    <property type="entry name" value="M56_BlaR1_MecR1_like"/>
    <property type="match status" value="1"/>
</dbReference>
<keyword evidence="1" id="KW-0812">Transmembrane</keyword>
<dbReference type="PANTHER" id="PTHR34978">
    <property type="entry name" value="POSSIBLE SENSOR-TRANSDUCER PROTEIN BLAR"/>
    <property type="match status" value="1"/>
</dbReference>
<sequence>MNDTWWKIAWKNFAGAIAFSSVMLILIASSMHFGAAKLFGLTSLAGLAIACCKTIFSKCLLDPTMLAVILPWIGFATIASGFFFAAYRAVKGLVISRQFVENLCSISCGEFPRLSRFVNNGKTRIIAFDDQTFKTAFTIGLFNPRIFVSSGLMDELTQEELNAVVSHELHHARKRDPLRLFIMSFIKDMFFYIPMGRHYLERFYITKEFAADEGAVIITGKPVDMAEALLKITRIRHEAIPAGVSILSGAKQVGKRIEALLEPGQKKNHQAKMRMAMASVTIAITLLLSVAAPIYTHAYEMKKCNHNYCLTGKDVCPAGKSDCQKMCDIMGRK</sequence>
<evidence type="ECO:0000259" key="2">
    <source>
        <dbReference type="Pfam" id="PF05569"/>
    </source>
</evidence>
<dbReference type="PANTHER" id="PTHR34978:SF3">
    <property type="entry name" value="SLR0241 PROTEIN"/>
    <property type="match status" value="1"/>
</dbReference>
<keyword evidence="1" id="KW-1133">Transmembrane helix</keyword>
<feature type="transmembrane region" description="Helical" evidence="1">
    <location>
        <begin position="12"/>
        <end position="31"/>
    </location>
</feature>
<keyword evidence="1" id="KW-0472">Membrane</keyword>
<organism evidence="3">
    <name type="scientific">hydrothermal vent metagenome</name>
    <dbReference type="NCBI Taxonomy" id="652676"/>
    <lineage>
        <taxon>unclassified sequences</taxon>
        <taxon>metagenomes</taxon>
        <taxon>ecological metagenomes</taxon>
    </lineage>
</organism>
<dbReference type="InterPro" id="IPR008756">
    <property type="entry name" value="Peptidase_M56"/>
</dbReference>
<dbReference type="AlphaFoldDB" id="A0A3B1CL18"/>
<feature type="domain" description="Peptidase M56" evidence="2">
    <location>
        <begin position="82"/>
        <end position="260"/>
    </location>
</feature>
<dbReference type="Pfam" id="PF05569">
    <property type="entry name" value="Peptidase_M56"/>
    <property type="match status" value="1"/>
</dbReference>
<proteinExistence type="predicted"/>
<reference evidence="3" key="1">
    <citation type="submission" date="2018-06" db="EMBL/GenBank/DDBJ databases">
        <authorList>
            <person name="Zhirakovskaya E."/>
        </authorList>
    </citation>
    <scope>NUCLEOTIDE SEQUENCE</scope>
</reference>
<evidence type="ECO:0000256" key="1">
    <source>
        <dbReference type="SAM" id="Phobius"/>
    </source>
</evidence>
<dbReference type="EMBL" id="UOGE01000084">
    <property type="protein sequence ID" value="VAX23330.1"/>
    <property type="molecule type" value="Genomic_DNA"/>
</dbReference>
<name>A0A3B1CL18_9ZZZZ</name>
<dbReference type="InterPro" id="IPR052173">
    <property type="entry name" value="Beta-lactam_resp_regulator"/>
</dbReference>
<gene>
    <name evidence="3" type="ORF">MNBD_NITROSPINAE02-996</name>
</gene>
<feature type="transmembrane region" description="Helical" evidence="1">
    <location>
        <begin position="275"/>
        <end position="295"/>
    </location>
</feature>